<gene>
    <name evidence="2" type="ORF">SP5_057_00110</name>
</gene>
<feature type="domain" description="Phytase-like" evidence="1">
    <location>
        <begin position="63"/>
        <end position="362"/>
    </location>
</feature>
<name>A0A0A1W8L0_9SPHN</name>
<evidence type="ECO:0000259" key="1">
    <source>
        <dbReference type="Pfam" id="PF13449"/>
    </source>
</evidence>
<accession>A0A0A1W8L0</accession>
<dbReference type="PANTHER" id="PTHR37957:SF1">
    <property type="entry name" value="PHYTASE-LIKE DOMAIN-CONTAINING PROTEIN"/>
    <property type="match status" value="1"/>
</dbReference>
<organism evidence="2 3">
    <name type="scientific">Sphingomonas parapaucimobilis NBRC 15100</name>
    <dbReference type="NCBI Taxonomy" id="1219049"/>
    <lineage>
        <taxon>Bacteria</taxon>
        <taxon>Pseudomonadati</taxon>
        <taxon>Pseudomonadota</taxon>
        <taxon>Alphaproteobacteria</taxon>
        <taxon>Sphingomonadales</taxon>
        <taxon>Sphingomonadaceae</taxon>
        <taxon>Sphingomonas</taxon>
    </lineage>
</organism>
<dbReference type="AlphaFoldDB" id="A0A0A1W8L0"/>
<dbReference type="InterPro" id="IPR027372">
    <property type="entry name" value="Phytase-like_dom"/>
</dbReference>
<dbReference type="eggNOG" id="COG4222">
    <property type="taxonomic scope" value="Bacteria"/>
</dbReference>
<comment type="caution">
    <text evidence="2">The sequence shown here is derived from an EMBL/GenBank/DDBJ whole genome shotgun (WGS) entry which is preliminary data.</text>
</comment>
<proteinExistence type="predicted"/>
<keyword evidence="3" id="KW-1185">Reference proteome</keyword>
<reference evidence="2 3" key="1">
    <citation type="submission" date="2014-11" db="EMBL/GenBank/DDBJ databases">
        <title>Whole genome shotgun sequence of Sphingomonas parapaucimobilis NBRC 15100.</title>
        <authorList>
            <person name="Katano-Makiyama Y."/>
            <person name="Hosoyama A."/>
            <person name="Hashimoto M."/>
            <person name="Hosoyama Y."/>
            <person name="Noguchi M."/>
            <person name="Numata M."/>
            <person name="Tsuchikane K."/>
            <person name="Hirakata S."/>
            <person name="Uohara A."/>
            <person name="Shimodaira J."/>
            <person name="Ohji S."/>
            <person name="Ichikawa N."/>
            <person name="Kimura A."/>
            <person name="Yamazoe A."/>
            <person name="Fujita N."/>
        </authorList>
    </citation>
    <scope>NUCLEOTIDE SEQUENCE [LARGE SCALE GENOMIC DNA]</scope>
    <source>
        <strain evidence="2 3">NBRC 15100</strain>
    </source>
</reference>
<dbReference type="Proteomes" id="UP000032305">
    <property type="component" value="Unassembled WGS sequence"/>
</dbReference>
<evidence type="ECO:0000313" key="2">
    <source>
        <dbReference type="EMBL" id="GAM01249.1"/>
    </source>
</evidence>
<protein>
    <recommendedName>
        <fullName evidence="1">Phytase-like domain-containing protein</fullName>
    </recommendedName>
</protein>
<dbReference type="Pfam" id="PF13449">
    <property type="entry name" value="Phytase-like"/>
    <property type="match status" value="1"/>
</dbReference>
<dbReference type="PANTHER" id="PTHR37957">
    <property type="entry name" value="BLR7070 PROTEIN"/>
    <property type="match status" value="1"/>
</dbReference>
<sequence length="384" mass="42206">MRPDFGHEAGEQMMTRKTIRGVVAMLAAGFVQASSMAEQAKAPELTLIGMTAIPHDTRLQGIAVGGLSGLDRLPGGDYLAISDDKGDGRPPRFYRLSITLDPVRHRMRVRLNGQVSLRDAHGTPFPTDRSVVDPEAIRHARGNNVYWSSEGTWSADPARRVQPAIYESDATGRILRRFSLPAAYLYDDNRTLGAVSNGVIEGLAVGPQGTVYAINEAPAYQDGQADGESNTVMRHRLTSFDPKSGKPLHQYLYEVPGGRYSVSELLAIDDRHFLSIERILPFDARKGVMARIVLSGIADRTTDILSCPALTSCPAAPMTRAVLLDLPERYQGRKIDNLEGMAWGPRLRDGRRTLIVEADDNFSKAEESQFLAFAWRNPMFGPGD</sequence>
<dbReference type="EMBL" id="BBPI01000057">
    <property type="protein sequence ID" value="GAM01249.1"/>
    <property type="molecule type" value="Genomic_DNA"/>
</dbReference>
<evidence type="ECO:0000313" key="3">
    <source>
        <dbReference type="Proteomes" id="UP000032305"/>
    </source>
</evidence>